<keyword evidence="3" id="KW-1185">Reference proteome</keyword>
<comment type="caution">
    <text evidence="2">The sequence shown here is derived from an EMBL/GenBank/DDBJ whole genome shotgun (WGS) entry which is preliminary data.</text>
</comment>
<dbReference type="EMBL" id="SIHJ01000002">
    <property type="protein sequence ID" value="TWT33609.1"/>
    <property type="molecule type" value="Genomic_DNA"/>
</dbReference>
<sequence>MGHAMKAQDALRATAATSKMVVTKYCEDLSDQELLTRPAAGCNHLAWQLGHLISSEHQLLESVCPGAAPELPDGFAERHSKEATASDDASQFCGTAEYLELLSRVQDATVAALDKLSDADLDQPGPEHMRPMFSTVGDIFVLIATHPMMHAGQFVPVRRALGKPIVI</sequence>
<accession>A0A5C5V6S4</accession>
<proteinExistence type="predicted"/>
<feature type="domain" description="DinB-like" evidence="1">
    <location>
        <begin position="20"/>
        <end position="153"/>
    </location>
</feature>
<protein>
    <submittedName>
        <fullName evidence="2">DinB superfamily protein</fullName>
    </submittedName>
</protein>
<evidence type="ECO:0000313" key="2">
    <source>
        <dbReference type="EMBL" id="TWT33609.1"/>
    </source>
</evidence>
<dbReference type="Pfam" id="PF12867">
    <property type="entry name" value="DinB_2"/>
    <property type="match status" value="1"/>
</dbReference>
<dbReference type="InterPro" id="IPR034660">
    <property type="entry name" value="DinB/YfiT-like"/>
</dbReference>
<dbReference type="Proteomes" id="UP000316714">
    <property type="component" value="Unassembled WGS sequence"/>
</dbReference>
<evidence type="ECO:0000313" key="3">
    <source>
        <dbReference type="Proteomes" id="UP000316714"/>
    </source>
</evidence>
<dbReference type="SUPFAM" id="SSF109854">
    <property type="entry name" value="DinB/YfiT-like putative metalloenzymes"/>
    <property type="match status" value="1"/>
</dbReference>
<dbReference type="AlphaFoldDB" id="A0A5C5V6S4"/>
<reference evidence="2 3" key="1">
    <citation type="submission" date="2019-02" db="EMBL/GenBank/DDBJ databases">
        <title>Deep-cultivation of Planctomycetes and their phenomic and genomic characterization uncovers novel biology.</title>
        <authorList>
            <person name="Wiegand S."/>
            <person name="Jogler M."/>
            <person name="Boedeker C."/>
            <person name="Pinto D."/>
            <person name="Vollmers J."/>
            <person name="Rivas-Marin E."/>
            <person name="Kohn T."/>
            <person name="Peeters S.H."/>
            <person name="Heuer A."/>
            <person name="Rast P."/>
            <person name="Oberbeckmann S."/>
            <person name="Bunk B."/>
            <person name="Jeske O."/>
            <person name="Meyerdierks A."/>
            <person name="Storesund J.E."/>
            <person name="Kallscheuer N."/>
            <person name="Luecker S."/>
            <person name="Lage O.M."/>
            <person name="Pohl T."/>
            <person name="Merkel B.J."/>
            <person name="Hornburger P."/>
            <person name="Mueller R.-W."/>
            <person name="Bruemmer F."/>
            <person name="Labrenz M."/>
            <person name="Spormann A.M."/>
            <person name="Op Den Camp H."/>
            <person name="Overmann J."/>
            <person name="Amann R."/>
            <person name="Jetten M.S.M."/>
            <person name="Mascher T."/>
            <person name="Medema M.H."/>
            <person name="Devos D.P."/>
            <person name="Kaster A.-K."/>
            <person name="Ovreas L."/>
            <person name="Rohde M."/>
            <person name="Galperin M.Y."/>
            <person name="Jogler C."/>
        </authorList>
    </citation>
    <scope>NUCLEOTIDE SEQUENCE [LARGE SCALE GENOMIC DNA]</scope>
    <source>
        <strain evidence="2 3">KOR34</strain>
    </source>
</reference>
<organism evidence="2 3">
    <name type="scientific">Posidoniimonas corsicana</name>
    <dbReference type="NCBI Taxonomy" id="1938618"/>
    <lineage>
        <taxon>Bacteria</taxon>
        <taxon>Pseudomonadati</taxon>
        <taxon>Planctomycetota</taxon>
        <taxon>Planctomycetia</taxon>
        <taxon>Pirellulales</taxon>
        <taxon>Lacipirellulaceae</taxon>
        <taxon>Posidoniimonas</taxon>
    </lineage>
</organism>
<name>A0A5C5V6S4_9BACT</name>
<dbReference type="Gene3D" id="1.20.120.450">
    <property type="entry name" value="dinb family like domain"/>
    <property type="match status" value="1"/>
</dbReference>
<dbReference type="InterPro" id="IPR024775">
    <property type="entry name" value="DinB-like"/>
</dbReference>
<evidence type="ECO:0000259" key="1">
    <source>
        <dbReference type="Pfam" id="PF12867"/>
    </source>
</evidence>
<gene>
    <name evidence="2" type="ORF">KOR34_34410</name>
</gene>